<evidence type="ECO:0000256" key="1">
    <source>
        <dbReference type="PROSITE-ProRule" id="PRU00339"/>
    </source>
</evidence>
<dbReference type="EMBL" id="JARFPK010000063">
    <property type="protein sequence ID" value="MDF0591774.1"/>
    <property type="molecule type" value="Genomic_DNA"/>
</dbReference>
<protein>
    <submittedName>
        <fullName evidence="3">Tetratricopeptide repeat protein</fullName>
    </submittedName>
</protein>
<keyword evidence="1" id="KW-0802">TPR repeat</keyword>
<evidence type="ECO:0000256" key="2">
    <source>
        <dbReference type="SAM" id="MobiDB-lite"/>
    </source>
</evidence>
<reference evidence="3 4" key="1">
    <citation type="submission" date="2023-03" db="EMBL/GenBank/DDBJ databases">
        <title>WGS of Methanotrichaceae archaeon Mx.</title>
        <authorList>
            <person name="Sorokin D.Y."/>
            <person name="Merkel A.Y."/>
        </authorList>
    </citation>
    <scope>NUCLEOTIDE SEQUENCE [LARGE SCALE GENOMIC DNA]</scope>
    <source>
        <strain evidence="3 4">Mx</strain>
    </source>
</reference>
<feature type="region of interest" description="Disordered" evidence="2">
    <location>
        <begin position="691"/>
        <end position="714"/>
    </location>
</feature>
<dbReference type="Gene3D" id="1.25.40.10">
    <property type="entry name" value="Tetratricopeptide repeat domain"/>
    <property type="match status" value="1"/>
</dbReference>
<dbReference type="PROSITE" id="PS50005">
    <property type="entry name" value="TPR"/>
    <property type="match status" value="3"/>
</dbReference>
<comment type="caution">
    <text evidence="3">The sequence shown here is derived from an EMBL/GenBank/DDBJ whole genome shotgun (WGS) entry which is preliminary data.</text>
</comment>
<dbReference type="SUPFAM" id="SSF48452">
    <property type="entry name" value="TPR-like"/>
    <property type="match status" value="2"/>
</dbReference>
<keyword evidence="4" id="KW-1185">Reference proteome</keyword>
<evidence type="ECO:0000313" key="3">
    <source>
        <dbReference type="EMBL" id="MDF0591774.1"/>
    </source>
</evidence>
<dbReference type="RefSeq" id="WP_316967500.1">
    <property type="nucleotide sequence ID" value="NZ_JARFPK010000063.1"/>
</dbReference>
<dbReference type="InterPro" id="IPR011990">
    <property type="entry name" value="TPR-like_helical_dom_sf"/>
</dbReference>
<name>A0ABT5XAN5_9EURY</name>
<dbReference type="InterPro" id="IPR019734">
    <property type="entry name" value="TPR_rpt"/>
</dbReference>
<accession>A0ABT5XAN5</accession>
<dbReference type="Pfam" id="PF13424">
    <property type="entry name" value="TPR_12"/>
    <property type="match status" value="2"/>
</dbReference>
<proteinExistence type="predicted"/>
<feature type="repeat" description="TPR" evidence="1">
    <location>
        <begin position="260"/>
        <end position="293"/>
    </location>
</feature>
<sequence length="825" mass="90605">MDQLVVLQEIFESYMRGGFSRPIDPKSISGDCADLVAALLERFEDGQIDEGICVRLLNCLSDIYDIKRLGDICRLAGHLGVAARCYNKSLSLTTDPHVRSVLLNNLGQVHARQGYLGRALHYYERAKEGFSALGDIGSLAQVLGNMGSAYRTSQEYDKAIDSCRKSLEIFESLEDDFGVAQMTGSLGRVYAETGDFDLALQQYEKSLAAFEGLGDQRQVAWLLNRIGRVNAELARWESAIGYYQKSMGIFEGIGQDHNAGVVLSNLGRLYLEMGDLRQAADDLETSLDLIRKSMQPVRANAVSWLAAARSIQGRDLHHQALRQIAGEKEDQEAADLLVEASVSYRGAAECYIELAMTERVGLANLETEAAIARFASAFVMMEMETEAERAVKLAEEGVGALNSALSKGEEGSERPTVEALRRCMMGMKEAWRLNLIKDEDWKLNDVVSDAVEHFNQGILQIGPVTRGSREACGHLLPAFKTLGRFISAMLKGESAGDLSETIAYLKRAERAFELAAPDLGMISAFQIREGRLMVERLQEISGGGGGAKDALLLKAGQSALLLMGRVLTRTALAEAAELDLIRSWNESMNLIEERPLAKPKSRASVEGVREIVPAEEEAESPVDRDFVQEYEKFRERRRAARSPMIRSIEEVLLSDGGASGGEAEMPAESVVYPGFDRWGVDGRKVAMKAETEAGLSDDNPDTPKPATSVTFSASSGGGGGICGISMPSKGPEASLPAPSSDGPRAGQICEDIPAVRVRTRSAQRRLLRFFSDLGEITSRRSEFRTARLERWSFESVLKVVVWRSLRLFVALVFLYLLIDLTHYLI</sequence>
<dbReference type="Proteomes" id="UP001220010">
    <property type="component" value="Unassembled WGS sequence"/>
</dbReference>
<dbReference type="SMART" id="SM00028">
    <property type="entry name" value="TPR"/>
    <property type="match status" value="6"/>
</dbReference>
<organism evidence="3 4">
    <name type="scientific">Candidatus Methanocrinis natronophilus</name>
    <dbReference type="NCBI Taxonomy" id="3033396"/>
    <lineage>
        <taxon>Archaea</taxon>
        <taxon>Methanobacteriati</taxon>
        <taxon>Methanobacteriota</taxon>
        <taxon>Stenosarchaea group</taxon>
        <taxon>Methanomicrobia</taxon>
        <taxon>Methanotrichales</taxon>
        <taxon>Methanotrichaceae</taxon>
        <taxon>Methanocrinis</taxon>
    </lineage>
</organism>
<gene>
    <name evidence="3" type="ORF">P0O15_11460</name>
</gene>
<dbReference type="PANTHER" id="PTHR10098">
    <property type="entry name" value="RAPSYN-RELATED"/>
    <property type="match status" value="1"/>
</dbReference>
<dbReference type="Pfam" id="PF13374">
    <property type="entry name" value="TPR_10"/>
    <property type="match status" value="1"/>
</dbReference>
<feature type="repeat" description="TPR" evidence="1">
    <location>
        <begin position="180"/>
        <end position="213"/>
    </location>
</feature>
<feature type="repeat" description="TPR" evidence="1">
    <location>
        <begin position="140"/>
        <end position="173"/>
    </location>
</feature>
<evidence type="ECO:0000313" key="4">
    <source>
        <dbReference type="Proteomes" id="UP001220010"/>
    </source>
</evidence>